<gene>
    <name evidence="14" type="ORF">WMSIL1_LOCUS7263</name>
</gene>
<dbReference type="Pfam" id="PF13445">
    <property type="entry name" value="zf-RING_UBOX"/>
    <property type="match status" value="1"/>
</dbReference>
<feature type="non-terminal residue" evidence="14">
    <location>
        <position position="517"/>
    </location>
</feature>
<keyword evidence="15" id="KW-1185">Reference proteome</keyword>
<sequence length="517" mass="59271">MTDLIQQLANKPPCLSSDSRRRQNTKLVLDEIITLSELYNDHFKLNDPEDPGEFFIEVHQNFTIFLTGPPIRRNLKYSEICSFDSSLNQMTYNLTVLPPIICRFQLGQNYPSKPDITFWFDSAWLSPHFFDLLSLLLSEEIKSQPRTSLTHCCKFLREKALSGLFSIGDPNILVINSADIYEDAVERVQFVELLVDFEEEMREREFALLTFECDICMEEFKGKDCARLRACGHIFCKQCIAKSIEEDIETGRNSCSPGCPGCDKLVHPVEIRHIVSPEVYERYETMLLNRTLADMPNVVECPAEGCDSPVMLDDNFTEGICTICRFHFCAKCHQAFHPDTACVAGPLANLTPDEARDLVERYNNAGEQGQEMMEKQYGRLNILKLIDEVASNSFIFSNCKPCPNCKSPIQKYAGCNRVLCTKCKKNFCWLCLVVIESSDPYSHFNEKRWLQPHDLPKMSIPILLGLLRKIQNLCLLIPSNFLSTQFLLLSPPHFLFSSYRFCNVTLSYFLNNIFCFG</sequence>
<dbReference type="CDD" id="cd20341">
    <property type="entry name" value="BRcat_RBR_RNF14"/>
    <property type="match status" value="1"/>
</dbReference>
<keyword evidence="8" id="KW-0833">Ubl conjugation pathway</keyword>
<evidence type="ECO:0000256" key="6">
    <source>
        <dbReference type="ARBA" id="ARBA00022737"/>
    </source>
</evidence>
<evidence type="ECO:0000256" key="9">
    <source>
        <dbReference type="ARBA" id="ARBA00022833"/>
    </source>
</evidence>
<evidence type="ECO:0000256" key="11">
    <source>
        <dbReference type="PROSITE-ProRule" id="PRU00175"/>
    </source>
</evidence>
<dbReference type="SMART" id="SM00184">
    <property type="entry name" value="RING"/>
    <property type="match status" value="2"/>
</dbReference>
<evidence type="ECO:0000256" key="5">
    <source>
        <dbReference type="ARBA" id="ARBA00022723"/>
    </source>
</evidence>
<keyword evidence="9" id="KW-0862">Zinc</keyword>
<dbReference type="CDD" id="cd20354">
    <property type="entry name" value="Rcat_RBR_RNF14"/>
    <property type="match status" value="1"/>
</dbReference>
<dbReference type="CDD" id="cd23820">
    <property type="entry name" value="RWD_RNF14"/>
    <property type="match status" value="1"/>
</dbReference>
<evidence type="ECO:0000256" key="3">
    <source>
        <dbReference type="ARBA" id="ARBA00012251"/>
    </source>
</evidence>
<dbReference type="InterPro" id="IPR044066">
    <property type="entry name" value="TRIAD_supradom"/>
</dbReference>
<dbReference type="InterPro" id="IPR017907">
    <property type="entry name" value="Znf_RING_CS"/>
</dbReference>
<organism evidence="14 15">
    <name type="scientific">Hymenolepis diminuta</name>
    <name type="common">Rat tapeworm</name>
    <dbReference type="NCBI Taxonomy" id="6216"/>
    <lineage>
        <taxon>Eukaryota</taxon>
        <taxon>Metazoa</taxon>
        <taxon>Spiralia</taxon>
        <taxon>Lophotrochozoa</taxon>
        <taxon>Platyhelminthes</taxon>
        <taxon>Cestoda</taxon>
        <taxon>Eucestoda</taxon>
        <taxon>Cyclophyllidea</taxon>
        <taxon>Hymenolepididae</taxon>
        <taxon>Hymenolepis</taxon>
    </lineage>
</organism>
<evidence type="ECO:0000256" key="2">
    <source>
        <dbReference type="ARBA" id="ARBA00004906"/>
    </source>
</evidence>
<dbReference type="Proteomes" id="UP000321570">
    <property type="component" value="Unassembled WGS sequence"/>
</dbReference>
<dbReference type="EC" id="2.3.2.31" evidence="3"/>
<evidence type="ECO:0000313" key="14">
    <source>
        <dbReference type="EMBL" id="VUZ47719.1"/>
    </source>
</evidence>
<evidence type="ECO:0000256" key="4">
    <source>
        <dbReference type="ARBA" id="ARBA00022679"/>
    </source>
</evidence>
<evidence type="ECO:0000256" key="7">
    <source>
        <dbReference type="ARBA" id="ARBA00022771"/>
    </source>
</evidence>
<name>A0A564YL83_HYMDI</name>
<dbReference type="AlphaFoldDB" id="A0A564YL83"/>
<protein>
    <recommendedName>
        <fullName evidence="3">RBR-type E3 ubiquitin transferase</fullName>
        <ecNumber evidence="3">2.3.2.31</ecNumber>
    </recommendedName>
</protein>
<reference evidence="14 15" key="1">
    <citation type="submission" date="2019-07" db="EMBL/GenBank/DDBJ databases">
        <authorList>
            <person name="Jastrzebski P J."/>
            <person name="Paukszto L."/>
            <person name="Jastrzebski P J."/>
        </authorList>
    </citation>
    <scope>NUCLEOTIDE SEQUENCE [LARGE SCALE GENOMIC DNA]</scope>
    <source>
        <strain evidence="14 15">WMS-il1</strain>
    </source>
</reference>
<evidence type="ECO:0000313" key="15">
    <source>
        <dbReference type="Proteomes" id="UP000321570"/>
    </source>
</evidence>
<dbReference type="PROSITE" id="PS00518">
    <property type="entry name" value="ZF_RING_1"/>
    <property type="match status" value="1"/>
</dbReference>
<dbReference type="GO" id="GO:0016567">
    <property type="term" value="P:protein ubiquitination"/>
    <property type="evidence" value="ECO:0007669"/>
    <property type="project" value="InterPro"/>
</dbReference>
<feature type="domain" description="RING-type" evidence="12">
    <location>
        <begin position="213"/>
        <end position="263"/>
    </location>
</feature>
<comment type="pathway">
    <text evidence="2">Protein modification; protein ubiquitination.</text>
</comment>
<evidence type="ECO:0000259" key="13">
    <source>
        <dbReference type="PROSITE" id="PS51873"/>
    </source>
</evidence>
<dbReference type="Gene3D" id="1.20.120.1750">
    <property type="match status" value="1"/>
</dbReference>
<evidence type="ECO:0000256" key="10">
    <source>
        <dbReference type="ARBA" id="ARBA00044508"/>
    </source>
</evidence>
<evidence type="ECO:0000259" key="12">
    <source>
        <dbReference type="PROSITE" id="PS50089"/>
    </source>
</evidence>
<proteinExistence type="inferred from homology"/>
<keyword evidence="5" id="KW-0479">Metal-binding</keyword>
<dbReference type="PROSITE" id="PS51873">
    <property type="entry name" value="TRIAD"/>
    <property type="match status" value="1"/>
</dbReference>
<dbReference type="Gene3D" id="2.20.25.20">
    <property type="match status" value="1"/>
</dbReference>
<comment type="catalytic activity">
    <reaction evidence="1">
        <text>[E2 ubiquitin-conjugating enzyme]-S-ubiquitinyl-L-cysteine + [acceptor protein]-L-lysine = [E2 ubiquitin-conjugating enzyme]-L-cysteine + [acceptor protein]-N(6)-ubiquitinyl-L-lysine.</text>
        <dbReference type="EC" id="2.3.2.31"/>
    </reaction>
</comment>
<keyword evidence="6" id="KW-0677">Repeat</keyword>
<keyword evidence="4" id="KW-0808">Transferase</keyword>
<dbReference type="Pfam" id="PF22191">
    <property type="entry name" value="IBR_1"/>
    <property type="match status" value="1"/>
</dbReference>
<dbReference type="Pfam" id="PF01485">
    <property type="entry name" value="IBR"/>
    <property type="match status" value="1"/>
</dbReference>
<dbReference type="InterPro" id="IPR002867">
    <property type="entry name" value="IBR_dom"/>
</dbReference>
<comment type="similarity">
    <text evidence="10">Belongs to the RBR family. RNF14 subfamily.</text>
</comment>
<dbReference type="SUPFAM" id="SSF57850">
    <property type="entry name" value="RING/U-box"/>
    <property type="match status" value="3"/>
</dbReference>
<dbReference type="GO" id="GO:0008270">
    <property type="term" value="F:zinc ion binding"/>
    <property type="evidence" value="ECO:0007669"/>
    <property type="project" value="UniProtKB-KW"/>
</dbReference>
<dbReference type="GO" id="GO:0061630">
    <property type="term" value="F:ubiquitin protein ligase activity"/>
    <property type="evidence" value="ECO:0007669"/>
    <property type="project" value="UniProtKB-EC"/>
</dbReference>
<accession>A0A564YL83</accession>
<feature type="domain" description="RING-type" evidence="13">
    <location>
        <begin position="209"/>
        <end position="450"/>
    </location>
</feature>
<dbReference type="PANTHER" id="PTHR11685">
    <property type="entry name" value="RBR FAMILY RING FINGER AND IBR DOMAIN-CONTAINING"/>
    <property type="match status" value="1"/>
</dbReference>
<dbReference type="InterPro" id="IPR031127">
    <property type="entry name" value="E3_UB_ligase_RBR"/>
</dbReference>
<dbReference type="FunFam" id="3.30.40.10:FF:000137">
    <property type="entry name" value="RanBP-type and C3HC4-type zinc finger-containing protein 1"/>
    <property type="match status" value="1"/>
</dbReference>
<dbReference type="InterPro" id="IPR013083">
    <property type="entry name" value="Znf_RING/FYVE/PHD"/>
</dbReference>
<dbReference type="SMART" id="SM00647">
    <property type="entry name" value="IBR"/>
    <property type="match status" value="2"/>
</dbReference>
<keyword evidence="7 11" id="KW-0863">Zinc-finger</keyword>
<dbReference type="Gene3D" id="3.30.40.10">
    <property type="entry name" value="Zinc/RING finger domain, C3HC4 (zinc finger)"/>
    <property type="match status" value="1"/>
</dbReference>
<dbReference type="EMBL" id="CABIJS010000255">
    <property type="protein sequence ID" value="VUZ47719.1"/>
    <property type="molecule type" value="Genomic_DNA"/>
</dbReference>
<dbReference type="InterPro" id="IPR001841">
    <property type="entry name" value="Znf_RING"/>
</dbReference>
<dbReference type="InterPro" id="IPR047548">
    <property type="entry name" value="Rcat_RBR_RNF14"/>
</dbReference>
<evidence type="ECO:0000256" key="8">
    <source>
        <dbReference type="ARBA" id="ARBA00022786"/>
    </source>
</evidence>
<dbReference type="PROSITE" id="PS50089">
    <property type="entry name" value="ZF_RING_2"/>
    <property type="match status" value="1"/>
</dbReference>
<dbReference type="InterPro" id="IPR027370">
    <property type="entry name" value="Znf-RING_euk"/>
</dbReference>
<evidence type="ECO:0000256" key="1">
    <source>
        <dbReference type="ARBA" id="ARBA00001798"/>
    </source>
</evidence>